<keyword evidence="5" id="KW-1185">Reference proteome</keyword>
<protein>
    <submittedName>
        <fullName evidence="4">Site-specific integrase</fullName>
    </submittedName>
</protein>
<dbReference type="GO" id="GO:0015074">
    <property type="term" value="P:DNA integration"/>
    <property type="evidence" value="ECO:0007669"/>
    <property type="project" value="UniProtKB-KW"/>
</dbReference>
<proteinExistence type="predicted"/>
<evidence type="ECO:0000313" key="5">
    <source>
        <dbReference type="Proteomes" id="UP000285023"/>
    </source>
</evidence>
<dbReference type="PROSITE" id="PS51898">
    <property type="entry name" value="TYR_RECOMBINASE"/>
    <property type="match status" value="1"/>
</dbReference>
<dbReference type="GO" id="GO:0006310">
    <property type="term" value="P:DNA recombination"/>
    <property type="evidence" value="ECO:0007669"/>
    <property type="project" value="UniProtKB-KW"/>
</dbReference>
<dbReference type="Gene3D" id="1.10.443.10">
    <property type="entry name" value="Intergrase catalytic core"/>
    <property type="match status" value="1"/>
</dbReference>
<dbReference type="GO" id="GO:0003677">
    <property type="term" value="F:DNA binding"/>
    <property type="evidence" value="ECO:0007669"/>
    <property type="project" value="InterPro"/>
</dbReference>
<dbReference type="SUPFAM" id="SSF56349">
    <property type="entry name" value="DNA breaking-rejoining enzymes"/>
    <property type="match status" value="1"/>
</dbReference>
<dbReference type="OrthoDB" id="7615137at2"/>
<keyword evidence="2" id="KW-0233">DNA recombination</keyword>
<dbReference type="InterPro" id="IPR013762">
    <property type="entry name" value="Integrase-like_cat_sf"/>
</dbReference>
<evidence type="ECO:0000259" key="3">
    <source>
        <dbReference type="PROSITE" id="PS51898"/>
    </source>
</evidence>
<dbReference type="PANTHER" id="PTHR30349:SF64">
    <property type="entry name" value="PROPHAGE INTEGRASE INTD-RELATED"/>
    <property type="match status" value="1"/>
</dbReference>
<organism evidence="4 5">
    <name type="scientific">Sphingomonas edaphi</name>
    <dbReference type="NCBI Taxonomy" id="2315689"/>
    <lineage>
        <taxon>Bacteria</taxon>
        <taxon>Pseudomonadati</taxon>
        <taxon>Pseudomonadota</taxon>
        <taxon>Alphaproteobacteria</taxon>
        <taxon>Sphingomonadales</taxon>
        <taxon>Sphingomonadaceae</taxon>
        <taxon>Sphingomonas</taxon>
    </lineage>
</organism>
<dbReference type="Proteomes" id="UP000285023">
    <property type="component" value="Unassembled WGS sequence"/>
</dbReference>
<feature type="domain" description="Tyr recombinase" evidence="3">
    <location>
        <begin position="159"/>
        <end position="342"/>
    </location>
</feature>
<dbReference type="InterPro" id="IPR011010">
    <property type="entry name" value="DNA_brk_join_enz"/>
</dbReference>
<name>A0A418Q1E0_9SPHN</name>
<dbReference type="PANTHER" id="PTHR30349">
    <property type="entry name" value="PHAGE INTEGRASE-RELATED"/>
    <property type="match status" value="1"/>
</dbReference>
<keyword evidence="1" id="KW-0229">DNA integration</keyword>
<dbReference type="CDD" id="cd00796">
    <property type="entry name" value="INT_Rci_Hp1_C"/>
    <property type="match status" value="1"/>
</dbReference>
<comment type="caution">
    <text evidence="4">The sequence shown here is derived from an EMBL/GenBank/DDBJ whole genome shotgun (WGS) entry which is preliminary data.</text>
</comment>
<accession>A0A418Q1E0</accession>
<evidence type="ECO:0000256" key="2">
    <source>
        <dbReference type="ARBA" id="ARBA00023172"/>
    </source>
</evidence>
<dbReference type="RefSeq" id="WP_119531237.1">
    <property type="nucleotide sequence ID" value="NZ_QXTF01000001.1"/>
</dbReference>
<dbReference type="EMBL" id="QXTF01000001">
    <property type="protein sequence ID" value="RIX31862.1"/>
    <property type="molecule type" value="Genomic_DNA"/>
</dbReference>
<sequence>MLSMRQRGKAQIYYIRGSVSLGSKRIDVPEFSSGTSDRDAATYLKNERETELTRELMFGPRAQVARATIADAFHEYLTKPERPNSSDVIRVGKMNDFVGEMSMENPHSVWQKFREAHLVEHAPAGQDRYRSVLQAAINVYRKNRNLEPIRIATISFKNKRVRFLSREQRDLLIASYAPHVQPIATVLCFQGCRTQEGLQLQWGIGGVDMERGTIFFARTKSGEPRTVAMHPRVRAVLEPLWESRGRPSDGHVFLNIDGKPYQDTRDAKIQGGNPLKSAHKTACKRAKILDFTPHDWRHHWASHCVMAGIVLLTIQIMGGWKSLRMVERYAAVDTPHQHDAVLKIT</sequence>
<dbReference type="Pfam" id="PF00589">
    <property type="entry name" value="Phage_integrase"/>
    <property type="match status" value="1"/>
</dbReference>
<dbReference type="InterPro" id="IPR002104">
    <property type="entry name" value="Integrase_catalytic"/>
</dbReference>
<dbReference type="AlphaFoldDB" id="A0A418Q1E0"/>
<reference evidence="4 5" key="1">
    <citation type="submission" date="2018-09" db="EMBL/GenBank/DDBJ databases">
        <title>Sphingomonas sp. DAC4.</title>
        <authorList>
            <person name="Seo T."/>
        </authorList>
    </citation>
    <scope>NUCLEOTIDE SEQUENCE [LARGE SCALE GENOMIC DNA]</scope>
    <source>
        <strain evidence="4 5">DAC4</strain>
    </source>
</reference>
<dbReference type="InterPro" id="IPR050090">
    <property type="entry name" value="Tyrosine_recombinase_XerCD"/>
</dbReference>
<evidence type="ECO:0000313" key="4">
    <source>
        <dbReference type="EMBL" id="RIX31862.1"/>
    </source>
</evidence>
<gene>
    <name evidence="4" type="ORF">D3M59_02365</name>
</gene>
<evidence type="ECO:0000256" key="1">
    <source>
        <dbReference type="ARBA" id="ARBA00022908"/>
    </source>
</evidence>